<dbReference type="PROSITE" id="PS52050">
    <property type="entry name" value="WYL"/>
    <property type="match status" value="1"/>
</dbReference>
<evidence type="ECO:0000313" key="4">
    <source>
        <dbReference type="Proteomes" id="UP000182114"/>
    </source>
</evidence>
<dbReference type="InterPro" id="IPR051534">
    <property type="entry name" value="CBASS_pafABC_assoc_protein"/>
</dbReference>
<dbReference type="Pfam" id="PF08279">
    <property type="entry name" value="HTH_11"/>
    <property type="match status" value="1"/>
</dbReference>
<gene>
    <name evidence="3" type="ORF">SAMN04487992_1364</name>
</gene>
<dbReference type="Pfam" id="PF13280">
    <property type="entry name" value="WYL"/>
    <property type="match status" value="1"/>
</dbReference>
<accession>A0A1G7M8Q8</accession>
<dbReference type="Gene3D" id="1.10.10.10">
    <property type="entry name" value="Winged helix-like DNA-binding domain superfamily/Winged helix DNA-binding domain"/>
    <property type="match status" value="1"/>
</dbReference>
<dbReference type="PANTHER" id="PTHR34580">
    <property type="match status" value="1"/>
</dbReference>
<dbReference type="SUPFAM" id="SSF46785">
    <property type="entry name" value="Winged helix' DNA-binding domain"/>
    <property type="match status" value="1"/>
</dbReference>
<organism evidence="3 4">
    <name type="scientific">Cellulophaga baltica</name>
    <dbReference type="NCBI Taxonomy" id="76594"/>
    <lineage>
        <taxon>Bacteria</taxon>
        <taxon>Pseudomonadati</taxon>
        <taxon>Bacteroidota</taxon>
        <taxon>Flavobacteriia</taxon>
        <taxon>Flavobacteriales</taxon>
        <taxon>Flavobacteriaceae</taxon>
        <taxon>Cellulophaga</taxon>
    </lineage>
</organism>
<keyword evidence="4" id="KW-1185">Reference proteome</keyword>
<sequence length="225" mass="26936">MNRIDRLMSILWTMQYKKFVSAEQLADKYNLSIRTIYRDIKALNEVGIPVILEPNKGYYIMQGYFLPPLLFTIEEANALLLLQTLAHKFTDKSIIKNSDSAIKKIKSVLRSNDFEKFQNFSNKVEIYNPENEQKENDYLSTIQKAIIEKLILKIEYTDNNKKKTQREIEPIGIIFYTKQWHLIAWCWLRKDYRDFKLNQILHLKLTSFPFKKEHSYSIQEYMTIF</sequence>
<proteinExistence type="predicted"/>
<dbReference type="AlphaFoldDB" id="A0A1G7M8Q8"/>
<feature type="domain" description="WYL" evidence="2">
    <location>
        <begin position="138"/>
        <end position="204"/>
    </location>
</feature>
<dbReference type="RefSeq" id="WP_074539630.1">
    <property type="nucleotide sequence ID" value="NZ_FNBD01000036.1"/>
</dbReference>
<evidence type="ECO:0000259" key="1">
    <source>
        <dbReference type="Pfam" id="PF08279"/>
    </source>
</evidence>
<dbReference type="InterPro" id="IPR026881">
    <property type="entry name" value="WYL_dom"/>
</dbReference>
<evidence type="ECO:0000259" key="2">
    <source>
        <dbReference type="Pfam" id="PF13280"/>
    </source>
</evidence>
<dbReference type="PANTHER" id="PTHR34580:SF1">
    <property type="entry name" value="PROTEIN PAFC"/>
    <property type="match status" value="1"/>
</dbReference>
<name>A0A1G7M8Q8_9FLAO</name>
<reference evidence="4" key="1">
    <citation type="submission" date="2016-10" db="EMBL/GenBank/DDBJ databases">
        <authorList>
            <person name="Varghese N."/>
            <person name="Submissions S."/>
        </authorList>
    </citation>
    <scope>NUCLEOTIDE SEQUENCE [LARGE SCALE GENOMIC DNA]</scope>
    <source>
        <strain evidence="4">DSM 24729</strain>
    </source>
</reference>
<dbReference type="Proteomes" id="UP000182114">
    <property type="component" value="Unassembled WGS sequence"/>
</dbReference>
<dbReference type="InterPro" id="IPR013196">
    <property type="entry name" value="HTH_11"/>
</dbReference>
<protein>
    <submittedName>
        <fullName evidence="3">HTH domain-containing protein</fullName>
    </submittedName>
</protein>
<feature type="domain" description="Helix-turn-helix type 11" evidence="1">
    <location>
        <begin position="6"/>
        <end position="58"/>
    </location>
</feature>
<dbReference type="EMBL" id="FNBD01000036">
    <property type="protein sequence ID" value="SDF58198.1"/>
    <property type="molecule type" value="Genomic_DNA"/>
</dbReference>
<evidence type="ECO:0000313" key="3">
    <source>
        <dbReference type="EMBL" id="SDF58198.1"/>
    </source>
</evidence>
<dbReference type="InterPro" id="IPR036388">
    <property type="entry name" value="WH-like_DNA-bd_sf"/>
</dbReference>
<dbReference type="InterPro" id="IPR036390">
    <property type="entry name" value="WH_DNA-bd_sf"/>
</dbReference>